<feature type="transmembrane region" description="Helical" evidence="2">
    <location>
        <begin position="579"/>
        <end position="598"/>
    </location>
</feature>
<evidence type="ECO:0000313" key="4">
    <source>
        <dbReference type="EMBL" id="KAF6756934.1"/>
    </source>
</evidence>
<dbReference type="Pfam" id="PF12937">
    <property type="entry name" value="F-box-like"/>
    <property type="match status" value="1"/>
</dbReference>
<dbReference type="SMART" id="SM00256">
    <property type="entry name" value="FBOX"/>
    <property type="match status" value="1"/>
</dbReference>
<organism evidence="4 5">
    <name type="scientific">Ephemerocybe angulata</name>
    <dbReference type="NCBI Taxonomy" id="980116"/>
    <lineage>
        <taxon>Eukaryota</taxon>
        <taxon>Fungi</taxon>
        <taxon>Dikarya</taxon>
        <taxon>Basidiomycota</taxon>
        <taxon>Agaricomycotina</taxon>
        <taxon>Agaricomycetes</taxon>
        <taxon>Agaricomycetidae</taxon>
        <taxon>Agaricales</taxon>
        <taxon>Agaricineae</taxon>
        <taxon>Psathyrellaceae</taxon>
        <taxon>Ephemerocybe</taxon>
    </lineage>
</organism>
<feature type="region of interest" description="Disordered" evidence="1">
    <location>
        <begin position="602"/>
        <end position="624"/>
    </location>
</feature>
<dbReference type="EMBL" id="JACGCI010000024">
    <property type="protein sequence ID" value="KAF6756934.1"/>
    <property type="molecule type" value="Genomic_DNA"/>
</dbReference>
<keyword evidence="2" id="KW-0472">Membrane</keyword>
<accession>A0A8H6M8J8</accession>
<reference evidence="4 5" key="1">
    <citation type="submission" date="2020-07" db="EMBL/GenBank/DDBJ databases">
        <title>Comparative genomics of pyrophilous fungi reveals a link between fire events and developmental genes.</title>
        <authorList>
            <consortium name="DOE Joint Genome Institute"/>
            <person name="Steindorff A.S."/>
            <person name="Carver A."/>
            <person name="Calhoun S."/>
            <person name="Stillman K."/>
            <person name="Liu H."/>
            <person name="Lipzen A."/>
            <person name="Pangilinan J."/>
            <person name="Labutti K."/>
            <person name="Bruns T.D."/>
            <person name="Grigoriev I.V."/>
        </authorList>
    </citation>
    <scope>NUCLEOTIDE SEQUENCE [LARGE SCALE GENOMIC DNA]</scope>
    <source>
        <strain evidence="4 5">CBS 144469</strain>
    </source>
</reference>
<keyword evidence="2" id="KW-1133">Transmembrane helix</keyword>
<gene>
    <name evidence="4" type="ORF">DFP72DRAFT_1044654</name>
</gene>
<dbReference type="AlphaFoldDB" id="A0A8H6M8J8"/>
<proteinExistence type="predicted"/>
<dbReference type="SUPFAM" id="SSF81383">
    <property type="entry name" value="F-box domain"/>
    <property type="match status" value="1"/>
</dbReference>
<name>A0A8H6M8J8_9AGAR</name>
<protein>
    <recommendedName>
        <fullName evidence="3">F-box domain-containing protein</fullName>
    </recommendedName>
</protein>
<dbReference type="InterPro" id="IPR036047">
    <property type="entry name" value="F-box-like_dom_sf"/>
</dbReference>
<evidence type="ECO:0000313" key="5">
    <source>
        <dbReference type="Proteomes" id="UP000521943"/>
    </source>
</evidence>
<dbReference type="OrthoDB" id="28868at2759"/>
<sequence length="673" mass="75757">MLELAAVRQQERESKAVARPLQDMEKLPIELGILIAKELPTRDICRLQQTCRAFYDLIEGDSVLWRERLQRQCGADVLWSSFFTTSELRRACTGTLRFKHRYRRGGHPTPPIARLLPHKDEDDQVQNHLNQGERFSYIEESSNFHLIPGGRFLITVDKRWLRVWDLGPPGSLNEPCEVVLHEINCVDTQPIIVDVAVADTDRVHLLIREDYIKRPVADTGLGRLPIREGYIKRRLPESFGFDQSEYNLNGLSRVRIFRRFQIRLPDKGQHSVEGLGRLCVLHSFNGIYDRCAAQHGPVVALGFGKTLLLWDTSDSPDKKLGRISNTDRGRRKGVVDIQDGTPDLGYIPTPQIWTYQRPFTGGIFRPWASDFMLHKPVADNGPLFYDIRNTPPADETLEHMPLPSYIRLRFCFRPDNPSAGSLLRTKRYLTATQPCDIPQLRFPLDDGVAGYIWYDSLDYQHRAQFGDRHLERGGIFVSILDDPDSPEPSILEDDPDFPEPAGSVVEGLGDFSEMIARPNNETRVQRVSMCPLSGRVIVLWNRESKDDPFVEIFDLYDSLPASEFQPRAREGPRSVKIDLLIILIGVIVYIVLAHLSLLPAPPSTGAGSGSSGRSTSPSYKSRNSTASTLTGDCEAAEVTWCCSLLEFEGGQSRAGRRSCAVSDDALPLLAVDA</sequence>
<dbReference type="InterPro" id="IPR001810">
    <property type="entry name" value="F-box_dom"/>
</dbReference>
<evidence type="ECO:0000256" key="1">
    <source>
        <dbReference type="SAM" id="MobiDB-lite"/>
    </source>
</evidence>
<evidence type="ECO:0000259" key="3">
    <source>
        <dbReference type="PROSITE" id="PS50181"/>
    </source>
</evidence>
<keyword evidence="2" id="KW-0812">Transmembrane</keyword>
<keyword evidence="5" id="KW-1185">Reference proteome</keyword>
<evidence type="ECO:0000256" key="2">
    <source>
        <dbReference type="SAM" id="Phobius"/>
    </source>
</evidence>
<dbReference type="Proteomes" id="UP000521943">
    <property type="component" value="Unassembled WGS sequence"/>
</dbReference>
<feature type="domain" description="F-box" evidence="3">
    <location>
        <begin position="21"/>
        <end position="68"/>
    </location>
</feature>
<dbReference type="PROSITE" id="PS50181">
    <property type="entry name" value="FBOX"/>
    <property type="match status" value="1"/>
</dbReference>
<dbReference type="Gene3D" id="1.20.1280.50">
    <property type="match status" value="1"/>
</dbReference>
<comment type="caution">
    <text evidence="4">The sequence shown here is derived from an EMBL/GenBank/DDBJ whole genome shotgun (WGS) entry which is preliminary data.</text>
</comment>